<evidence type="ECO:0000256" key="1">
    <source>
        <dbReference type="SAM" id="SignalP"/>
    </source>
</evidence>
<name>A0A934PUN0_9SPHI</name>
<protein>
    <recommendedName>
        <fullName evidence="4">PBCV-specific basic adaptor domain-containing protein</fullName>
    </recommendedName>
</protein>
<evidence type="ECO:0000313" key="2">
    <source>
        <dbReference type="EMBL" id="MBK0380354.1"/>
    </source>
</evidence>
<evidence type="ECO:0008006" key="4">
    <source>
        <dbReference type="Google" id="ProtNLM"/>
    </source>
</evidence>
<reference evidence="2" key="1">
    <citation type="submission" date="2020-12" db="EMBL/GenBank/DDBJ databases">
        <title>Bacterial novel species Mucilaginibacter sp. SD-g isolated from soil.</title>
        <authorList>
            <person name="Jung H.-Y."/>
        </authorList>
    </citation>
    <scope>NUCLEOTIDE SEQUENCE</scope>
    <source>
        <strain evidence="2">SD-g</strain>
    </source>
</reference>
<dbReference type="RefSeq" id="WP_200066877.1">
    <property type="nucleotide sequence ID" value="NZ_JAEHFW010000002.1"/>
</dbReference>
<comment type="caution">
    <text evidence="2">The sequence shown here is derived from an EMBL/GenBank/DDBJ whole genome shotgun (WGS) entry which is preliminary data.</text>
</comment>
<keyword evidence="3" id="KW-1185">Reference proteome</keyword>
<proteinExistence type="predicted"/>
<feature type="chain" id="PRO_5037005407" description="PBCV-specific basic adaptor domain-containing protein" evidence="1">
    <location>
        <begin position="23"/>
        <end position="101"/>
    </location>
</feature>
<feature type="signal peptide" evidence="1">
    <location>
        <begin position="1"/>
        <end position="22"/>
    </location>
</feature>
<keyword evidence="1" id="KW-0732">Signal</keyword>
<dbReference type="Proteomes" id="UP000613193">
    <property type="component" value="Unassembled WGS sequence"/>
</dbReference>
<organism evidence="2 3">
    <name type="scientific">Mucilaginibacter segetis</name>
    <dbReference type="NCBI Taxonomy" id="2793071"/>
    <lineage>
        <taxon>Bacteria</taxon>
        <taxon>Pseudomonadati</taxon>
        <taxon>Bacteroidota</taxon>
        <taxon>Sphingobacteriia</taxon>
        <taxon>Sphingobacteriales</taxon>
        <taxon>Sphingobacteriaceae</taxon>
        <taxon>Mucilaginibacter</taxon>
    </lineage>
</organism>
<sequence>MKRLFKTAMFAAGLFAASHGYAQTHKDSTITHKIGKTAKKVGHKTSEVAAKGAASIVDKKYDGKAGPNGETIYIDKNSAYYYINKKGHRVYLKKSELIDKP</sequence>
<dbReference type="EMBL" id="JAEHFW010000002">
    <property type="protein sequence ID" value="MBK0380354.1"/>
    <property type="molecule type" value="Genomic_DNA"/>
</dbReference>
<accession>A0A934PUN0</accession>
<dbReference type="AlphaFoldDB" id="A0A934PUN0"/>
<gene>
    <name evidence="2" type="ORF">I5M19_13600</name>
</gene>
<evidence type="ECO:0000313" key="3">
    <source>
        <dbReference type="Proteomes" id="UP000613193"/>
    </source>
</evidence>